<dbReference type="EMBL" id="CP053708">
    <property type="protein sequence ID" value="QKE92384.1"/>
    <property type="molecule type" value="Genomic_DNA"/>
</dbReference>
<proteinExistence type="predicted"/>
<keyword evidence="2" id="KW-1185">Reference proteome</keyword>
<protein>
    <recommendedName>
        <fullName evidence="3">Tetratricopeptide repeat protein</fullName>
    </recommendedName>
</protein>
<reference evidence="1 2" key="1">
    <citation type="journal article" date="2014" name="World J. Microbiol. Biotechnol.">
        <title>Biodiversity and physiological characteristics of Antarctic and Arctic lichens-associated bacteria.</title>
        <authorList>
            <person name="Lee Y.M."/>
            <person name="Kim E.H."/>
            <person name="Lee H.K."/>
            <person name="Hong S.G."/>
        </authorList>
    </citation>
    <scope>NUCLEOTIDE SEQUENCE [LARGE SCALE GENOMIC DNA]</scope>
    <source>
        <strain evidence="1 2">PAMC 26569</strain>
    </source>
</reference>
<sequence>MLTGLLSGSALAGVAGFATSVMMPGTAQAEAQEALRPAVGKPLQQAQAALRKKAFPQAMAAVNAADAVSGKSAYESYVIAQMRAAVAQSSGNATESIAADDVLIASSRTPGPEKVRLLMAEAGLAYTAHDYPRSITALQRYFKAGGTDASMQTLLIQAYYLQKDYPNAAKAQASQIAAEVKAGQKPAENQLNLLAAVQQQSNDLDGFNATMVKLVQYYPKPQYWAQLVHGLRTNPNIPERLLYDVDRIRLAVGLLTSTADLMDMTELAVQAGYPALAQQVMAFGYAGGGLGKDAGAAREARLKALVDQTAAAKKASLPTDEKAAQAASSGDALLAVGYNYVSFGQADHGLALMQAGIARGKLVSEDDAKLHLGLAYMDAGRKPDAIKVLKTVGGTDGAAQLAELWILQIGKK</sequence>
<dbReference type="KEGG" id="lck:HN018_02500"/>
<dbReference type="AlphaFoldDB" id="A0A6M8HUW8"/>
<organism evidence="1 2">
    <name type="scientific">Lichenicola cladoniae</name>
    <dbReference type="NCBI Taxonomy" id="1484109"/>
    <lineage>
        <taxon>Bacteria</taxon>
        <taxon>Pseudomonadati</taxon>
        <taxon>Pseudomonadota</taxon>
        <taxon>Alphaproteobacteria</taxon>
        <taxon>Acetobacterales</taxon>
        <taxon>Acetobacteraceae</taxon>
        <taxon>Lichenicola</taxon>
    </lineage>
</organism>
<gene>
    <name evidence="1" type="ORF">HN018_02500</name>
</gene>
<evidence type="ECO:0000313" key="1">
    <source>
        <dbReference type="EMBL" id="QKE92384.1"/>
    </source>
</evidence>
<accession>A0A6M8HUW8</accession>
<name>A0A6M8HUW8_9PROT</name>
<evidence type="ECO:0000313" key="2">
    <source>
        <dbReference type="Proteomes" id="UP000500767"/>
    </source>
</evidence>
<evidence type="ECO:0008006" key="3">
    <source>
        <dbReference type="Google" id="ProtNLM"/>
    </source>
</evidence>
<dbReference type="Proteomes" id="UP000500767">
    <property type="component" value="Chromosome"/>
</dbReference>